<organism evidence="1 2">
    <name type="scientific">Bradyrhizobium vignae</name>
    <dbReference type="NCBI Taxonomy" id="1549949"/>
    <lineage>
        <taxon>Bacteria</taxon>
        <taxon>Pseudomonadati</taxon>
        <taxon>Pseudomonadota</taxon>
        <taxon>Alphaproteobacteria</taxon>
        <taxon>Hyphomicrobiales</taxon>
        <taxon>Nitrobacteraceae</taxon>
        <taxon>Bradyrhizobium</taxon>
    </lineage>
</organism>
<evidence type="ECO:0008006" key="3">
    <source>
        <dbReference type="Google" id="ProtNLM"/>
    </source>
</evidence>
<evidence type="ECO:0000313" key="2">
    <source>
        <dbReference type="Proteomes" id="UP000246085"/>
    </source>
</evidence>
<proteinExistence type="predicted"/>
<evidence type="ECO:0000313" key="1">
    <source>
        <dbReference type="EMBL" id="SPP97182.1"/>
    </source>
</evidence>
<dbReference type="InterPro" id="IPR028082">
    <property type="entry name" value="Peripla_BP_I"/>
</dbReference>
<dbReference type="InterPro" id="IPR007487">
    <property type="entry name" value="ABC_transpt-TYRBP-like"/>
</dbReference>
<dbReference type="Gene3D" id="3.40.50.2300">
    <property type="match status" value="2"/>
</dbReference>
<dbReference type="AlphaFoldDB" id="A0A2U3Q6Y9"/>
<dbReference type="Proteomes" id="UP000246085">
    <property type="component" value="Chromosome BRAD3257"/>
</dbReference>
<sequence length="323" mass="34243">MKRRDFIAFVGAALSRALDAHAEQAKLPVIGVLGAGAEKSWAASMSAFRQRLGELGWIDGRTVTIVIRWAEGRSDRYAEIAAEFAQANVDVILTAGSAIPALKQTTSKIPIVFAVAVDPLASGFVASLSRPGGNVTGLSLQSNEMVSKRVGLLREIIPSLARLAVLANGGYLSAAHETATAEAAARQLGLEVDILDIRSAGDLAPAIEAMRDKTKALYVCQDSFVVANLVRINGLARESGIATMWGARAFCKADGFISYGADEADLFRRAGDYVDKILKGTKPADIPVEQPTKIELVLNLATAKVLNLTIPPSVLALANEVFE</sequence>
<dbReference type="Pfam" id="PF04392">
    <property type="entry name" value="ABC_sub_bind"/>
    <property type="match status" value="1"/>
</dbReference>
<dbReference type="CDD" id="cd06325">
    <property type="entry name" value="PBP1_ABC_unchar_transporter"/>
    <property type="match status" value="1"/>
</dbReference>
<gene>
    <name evidence="1" type="ORF">BRAD3257_6282</name>
</gene>
<dbReference type="PANTHER" id="PTHR35271:SF1">
    <property type="entry name" value="ABC TRANSPORTER, SUBSTRATE-BINDING LIPOPROTEIN"/>
    <property type="match status" value="1"/>
</dbReference>
<name>A0A2U3Q6Y9_9BRAD</name>
<dbReference type="EMBL" id="LS398110">
    <property type="protein sequence ID" value="SPP97182.1"/>
    <property type="molecule type" value="Genomic_DNA"/>
</dbReference>
<dbReference type="KEGG" id="bvz:BRAD3257_6282"/>
<accession>A0A2U3Q6Y9</accession>
<reference evidence="1 2" key="1">
    <citation type="submission" date="2018-03" db="EMBL/GenBank/DDBJ databases">
        <authorList>
            <person name="Gully D."/>
        </authorList>
    </citation>
    <scope>NUCLEOTIDE SEQUENCE [LARGE SCALE GENOMIC DNA]</scope>
    <source>
        <strain evidence="1">ORS3257</strain>
    </source>
</reference>
<dbReference type="PANTHER" id="PTHR35271">
    <property type="entry name" value="ABC TRANSPORTER, SUBSTRATE-BINDING LIPOPROTEIN-RELATED"/>
    <property type="match status" value="1"/>
</dbReference>
<protein>
    <recommendedName>
        <fullName evidence="3">ABC transporter substrate-binding protein</fullName>
    </recommendedName>
</protein>
<dbReference type="SUPFAM" id="SSF53822">
    <property type="entry name" value="Periplasmic binding protein-like I"/>
    <property type="match status" value="1"/>
</dbReference>
<dbReference type="RefSeq" id="WP_160118863.1">
    <property type="nucleotide sequence ID" value="NZ_LS398110.1"/>
</dbReference>